<dbReference type="Pfam" id="PF04954">
    <property type="entry name" value="SIP"/>
    <property type="match status" value="1"/>
</dbReference>
<reference evidence="2" key="1">
    <citation type="submission" date="2020-10" db="EMBL/GenBank/DDBJ databases">
        <title>Taxonomic study of unclassified bacteria belonging to the class Ktedonobacteria.</title>
        <authorList>
            <person name="Yabe S."/>
            <person name="Wang C.M."/>
            <person name="Zheng Y."/>
            <person name="Sakai Y."/>
            <person name="Cavaletti L."/>
            <person name="Monciardini P."/>
            <person name="Donadio S."/>
        </authorList>
    </citation>
    <scope>NUCLEOTIDE SEQUENCE</scope>
    <source>
        <strain evidence="2">ID150040</strain>
    </source>
</reference>
<dbReference type="PANTHER" id="PTHR30157">
    <property type="entry name" value="FERRIC REDUCTASE, NADPH-DEPENDENT"/>
    <property type="match status" value="1"/>
</dbReference>
<dbReference type="InterPro" id="IPR013113">
    <property type="entry name" value="SIP_FAD-bd"/>
</dbReference>
<dbReference type="CDD" id="cd06193">
    <property type="entry name" value="siderophore_interacting"/>
    <property type="match status" value="1"/>
</dbReference>
<dbReference type="InterPro" id="IPR039261">
    <property type="entry name" value="FNR_nucleotide-bd"/>
</dbReference>
<sequence>MQQPSTQERPQPRTGTIIDIVDITPSMRQIRIADPSLREVQWIPGQHVGILIGEGEPLLRVYSVRNHDAQQGTLDLWVLLKELGPGSRWAQKVGVGDTVRFGGPRGSFILVPDAPYYLFAGEATAAVPIAAMLEALPAQTQIFGCLLAERPGEEVPLTSSHILPWVYRNETPASPSPVLIEAIQSLTLPETPGMAYLGGEALTCQALRRYLIEEKGWPASAIKAKPFWAPGKTGLH</sequence>
<accession>A0A8J3IMU7</accession>
<dbReference type="AlphaFoldDB" id="A0A8J3IMU7"/>
<dbReference type="GO" id="GO:0016491">
    <property type="term" value="F:oxidoreductase activity"/>
    <property type="evidence" value="ECO:0007669"/>
    <property type="project" value="InterPro"/>
</dbReference>
<dbReference type="RefSeq" id="WP_220204347.1">
    <property type="nucleotide sequence ID" value="NZ_BNJK01000001.1"/>
</dbReference>
<dbReference type="PANTHER" id="PTHR30157:SF0">
    <property type="entry name" value="NADPH-DEPENDENT FERRIC-CHELATE REDUCTASE"/>
    <property type="match status" value="1"/>
</dbReference>
<dbReference type="InterPro" id="IPR007037">
    <property type="entry name" value="SIP_rossman_dom"/>
</dbReference>
<proteinExistence type="predicted"/>
<feature type="domain" description="FAD-binding FR-type" evidence="1">
    <location>
        <begin position="10"/>
        <end position="111"/>
    </location>
</feature>
<comment type="caution">
    <text evidence="2">The sequence shown here is derived from an EMBL/GenBank/DDBJ whole genome shotgun (WGS) entry which is preliminary data.</text>
</comment>
<organism evidence="2 3">
    <name type="scientific">Reticulibacter mediterranei</name>
    <dbReference type="NCBI Taxonomy" id="2778369"/>
    <lineage>
        <taxon>Bacteria</taxon>
        <taxon>Bacillati</taxon>
        <taxon>Chloroflexota</taxon>
        <taxon>Ktedonobacteria</taxon>
        <taxon>Ktedonobacterales</taxon>
        <taxon>Reticulibacteraceae</taxon>
        <taxon>Reticulibacter</taxon>
    </lineage>
</organism>
<dbReference type="Gene3D" id="3.40.50.80">
    <property type="entry name" value="Nucleotide-binding domain of ferredoxin-NADP reductase (FNR) module"/>
    <property type="match status" value="1"/>
</dbReference>
<dbReference type="Pfam" id="PF08021">
    <property type="entry name" value="FAD_binding_9"/>
    <property type="match status" value="1"/>
</dbReference>
<keyword evidence="3" id="KW-1185">Reference proteome</keyword>
<dbReference type="EMBL" id="BNJK01000001">
    <property type="protein sequence ID" value="GHO93570.1"/>
    <property type="molecule type" value="Genomic_DNA"/>
</dbReference>
<dbReference type="Gene3D" id="2.40.30.10">
    <property type="entry name" value="Translation factors"/>
    <property type="match status" value="1"/>
</dbReference>
<evidence type="ECO:0000313" key="3">
    <source>
        <dbReference type="Proteomes" id="UP000597444"/>
    </source>
</evidence>
<name>A0A8J3IMU7_9CHLR</name>
<dbReference type="Proteomes" id="UP000597444">
    <property type="component" value="Unassembled WGS sequence"/>
</dbReference>
<evidence type="ECO:0000259" key="1">
    <source>
        <dbReference type="PROSITE" id="PS51384"/>
    </source>
</evidence>
<gene>
    <name evidence="2" type="ORF">KSF_036180</name>
</gene>
<dbReference type="PROSITE" id="PS51384">
    <property type="entry name" value="FAD_FR"/>
    <property type="match status" value="1"/>
</dbReference>
<evidence type="ECO:0000313" key="2">
    <source>
        <dbReference type="EMBL" id="GHO93570.1"/>
    </source>
</evidence>
<dbReference type="InterPro" id="IPR039374">
    <property type="entry name" value="SIP_fam"/>
</dbReference>
<dbReference type="InterPro" id="IPR017938">
    <property type="entry name" value="Riboflavin_synthase-like_b-brl"/>
</dbReference>
<dbReference type="InterPro" id="IPR017927">
    <property type="entry name" value="FAD-bd_FR_type"/>
</dbReference>
<dbReference type="SUPFAM" id="SSF63380">
    <property type="entry name" value="Riboflavin synthase domain-like"/>
    <property type="match status" value="1"/>
</dbReference>
<protein>
    <submittedName>
        <fullName evidence="2">Siderophore-interacting protein</fullName>
    </submittedName>
</protein>